<keyword evidence="2" id="KW-1003">Cell membrane</keyword>
<dbReference type="Pfam" id="PF06271">
    <property type="entry name" value="RDD"/>
    <property type="match status" value="1"/>
</dbReference>
<comment type="subcellular location">
    <subcellularLocation>
        <location evidence="1">Cell membrane</location>
        <topology evidence="1">Multi-pass membrane protein</topology>
    </subcellularLocation>
</comment>
<proteinExistence type="predicted"/>
<organism evidence="9 10">
    <name type="scientific">Sphaerimonospora cavernae</name>
    <dbReference type="NCBI Taxonomy" id="1740611"/>
    <lineage>
        <taxon>Bacteria</taxon>
        <taxon>Bacillati</taxon>
        <taxon>Actinomycetota</taxon>
        <taxon>Actinomycetes</taxon>
        <taxon>Streptosporangiales</taxon>
        <taxon>Streptosporangiaceae</taxon>
        <taxon>Sphaerimonospora</taxon>
    </lineage>
</organism>
<feature type="transmembrane region" description="Helical" evidence="7">
    <location>
        <begin position="83"/>
        <end position="103"/>
    </location>
</feature>
<keyword evidence="5 7" id="KW-0472">Membrane</keyword>
<feature type="domain" description="RDD" evidence="8">
    <location>
        <begin position="27"/>
        <end position="168"/>
    </location>
</feature>
<reference evidence="9 10" key="1">
    <citation type="submission" date="2024-09" db="EMBL/GenBank/DDBJ databases">
        <authorList>
            <person name="Sun Q."/>
            <person name="Mori K."/>
        </authorList>
    </citation>
    <scope>NUCLEOTIDE SEQUENCE [LARGE SCALE GENOMIC DNA]</scope>
    <source>
        <strain evidence="9 10">TBRC 1851</strain>
    </source>
</reference>
<protein>
    <submittedName>
        <fullName evidence="9">RDD family protein</fullName>
    </submittedName>
</protein>
<keyword evidence="3 7" id="KW-0812">Transmembrane</keyword>
<dbReference type="PANTHER" id="PTHR36115:SF6">
    <property type="entry name" value="PROLINE-RICH ANTIGEN HOMOLOG"/>
    <property type="match status" value="1"/>
</dbReference>
<dbReference type="Proteomes" id="UP001589870">
    <property type="component" value="Unassembled WGS sequence"/>
</dbReference>
<sequence length="180" mass="19913">MTFPLNKGQETGKPYPPPPPPPPPSIYADWVRRFGASIIDLFVVYLLPWFVSSIITGITDAMTQRYEFFDYSVLTAWGIRLPQLILMIGSVGLVALFAAQIILEGRTGQSVGKKLVGIRIVNMHTGQPIGIAMAFARRACRFLNVLPLGAGFLWPLWDKKKQTLADKVVDSIVIVDSRAV</sequence>
<evidence type="ECO:0000256" key="3">
    <source>
        <dbReference type="ARBA" id="ARBA00022692"/>
    </source>
</evidence>
<evidence type="ECO:0000256" key="7">
    <source>
        <dbReference type="SAM" id="Phobius"/>
    </source>
</evidence>
<evidence type="ECO:0000256" key="4">
    <source>
        <dbReference type="ARBA" id="ARBA00022989"/>
    </source>
</evidence>
<dbReference type="InterPro" id="IPR010432">
    <property type="entry name" value="RDD"/>
</dbReference>
<dbReference type="RefSeq" id="WP_394300445.1">
    <property type="nucleotide sequence ID" value="NZ_JBHMQT010000011.1"/>
</dbReference>
<dbReference type="EMBL" id="JBHMQT010000011">
    <property type="protein sequence ID" value="MFC0862236.1"/>
    <property type="molecule type" value="Genomic_DNA"/>
</dbReference>
<feature type="transmembrane region" description="Helical" evidence="7">
    <location>
        <begin position="42"/>
        <end position="63"/>
    </location>
</feature>
<keyword evidence="4 7" id="KW-1133">Transmembrane helix</keyword>
<dbReference type="SUPFAM" id="SSF101447">
    <property type="entry name" value="Formin homology 2 domain (FH2 domain)"/>
    <property type="match status" value="1"/>
</dbReference>
<comment type="caution">
    <text evidence="9">The sequence shown here is derived from an EMBL/GenBank/DDBJ whole genome shotgun (WGS) entry which is preliminary data.</text>
</comment>
<name>A0ABV6U544_9ACTN</name>
<dbReference type="PANTHER" id="PTHR36115">
    <property type="entry name" value="PROLINE-RICH ANTIGEN HOMOLOG-RELATED"/>
    <property type="match status" value="1"/>
</dbReference>
<gene>
    <name evidence="9" type="ORF">ACFHYQ_07995</name>
</gene>
<evidence type="ECO:0000256" key="6">
    <source>
        <dbReference type="SAM" id="MobiDB-lite"/>
    </source>
</evidence>
<evidence type="ECO:0000313" key="10">
    <source>
        <dbReference type="Proteomes" id="UP001589870"/>
    </source>
</evidence>
<evidence type="ECO:0000256" key="2">
    <source>
        <dbReference type="ARBA" id="ARBA00022475"/>
    </source>
</evidence>
<evidence type="ECO:0000256" key="5">
    <source>
        <dbReference type="ARBA" id="ARBA00023136"/>
    </source>
</evidence>
<evidence type="ECO:0000313" key="9">
    <source>
        <dbReference type="EMBL" id="MFC0862236.1"/>
    </source>
</evidence>
<keyword evidence="10" id="KW-1185">Reference proteome</keyword>
<dbReference type="InterPro" id="IPR051791">
    <property type="entry name" value="Pra-immunoreactive"/>
</dbReference>
<feature type="region of interest" description="Disordered" evidence="6">
    <location>
        <begin position="1"/>
        <end position="21"/>
    </location>
</feature>
<evidence type="ECO:0000259" key="8">
    <source>
        <dbReference type="Pfam" id="PF06271"/>
    </source>
</evidence>
<accession>A0ABV6U544</accession>
<evidence type="ECO:0000256" key="1">
    <source>
        <dbReference type="ARBA" id="ARBA00004651"/>
    </source>
</evidence>